<evidence type="ECO:0000256" key="5">
    <source>
        <dbReference type="ARBA" id="ARBA00022777"/>
    </source>
</evidence>
<evidence type="ECO:0000256" key="1">
    <source>
        <dbReference type="ARBA" id="ARBA00012513"/>
    </source>
</evidence>
<dbReference type="PROSITE" id="PS00108">
    <property type="entry name" value="PROTEIN_KINASE_ST"/>
    <property type="match status" value="1"/>
</dbReference>
<dbReference type="GO" id="GO:0005524">
    <property type="term" value="F:ATP binding"/>
    <property type="evidence" value="ECO:0007669"/>
    <property type="project" value="UniProtKB-UniRule"/>
</dbReference>
<dbReference type="Gene3D" id="3.30.200.20">
    <property type="entry name" value="Phosphorylase Kinase, domain 1"/>
    <property type="match status" value="1"/>
</dbReference>
<evidence type="ECO:0000256" key="3">
    <source>
        <dbReference type="ARBA" id="ARBA00022679"/>
    </source>
</evidence>
<dbReference type="Gene3D" id="1.10.510.10">
    <property type="entry name" value="Transferase(Phosphotransferase) domain 1"/>
    <property type="match status" value="1"/>
</dbReference>
<name>A0AA90H7I8_9ACTN</name>
<feature type="compositionally biased region" description="Basic and acidic residues" evidence="8">
    <location>
        <begin position="376"/>
        <end position="387"/>
    </location>
</feature>
<dbReference type="SMART" id="SM00220">
    <property type="entry name" value="S_TKc"/>
    <property type="match status" value="1"/>
</dbReference>
<dbReference type="GO" id="GO:0004674">
    <property type="term" value="F:protein serine/threonine kinase activity"/>
    <property type="evidence" value="ECO:0007669"/>
    <property type="project" value="UniProtKB-KW"/>
</dbReference>
<feature type="domain" description="Protein kinase" evidence="9">
    <location>
        <begin position="6"/>
        <end position="260"/>
    </location>
</feature>
<evidence type="ECO:0000256" key="6">
    <source>
        <dbReference type="ARBA" id="ARBA00022840"/>
    </source>
</evidence>
<protein>
    <recommendedName>
        <fullName evidence="1">non-specific serine/threonine protein kinase</fullName>
        <ecNumber evidence="1">2.7.11.1</ecNumber>
    </recommendedName>
</protein>
<reference evidence="10" key="1">
    <citation type="submission" date="2023-05" db="EMBL/GenBank/DDBJ databases">
        <title>Streptantibioticus silvisoli sp. nov., acidotolerant actinomycetes 1 from pine litter.</title>
        <authorList>
            <person name="Swiecimska M."/>
            <person name="Golinska P."/>
            <person name="Sangal V."/>
            <person name="Wachnowicz B."/>
            <person name="Goodfellow M."/>
        </authorList>
    </citation>
    <scope>NUCLEOTIDE SEQUENCE</scope>
    <source>
        <strain evidence="10">SL13</strain>
    </source>
</reference>
<evidence type="ECO:0000313" key="10">
    <source>
        <dbReference type="EMBL" id="MDI5972002.1"/>
    </source>
</evidence>
<comment type="caution">
    <text evidence="10">The sequence shown here is derived from an EMBL/GenBank/DDBJ whole genome shotgun (WGS) entry which is preliminary data.</text>
</comment>
<dbReference type="SUPFAM" id="SSF56112">
    <property type="entry name" value="Protein kinase-like (PK-like)"/>
    <property type="match status" value="1"/>
</dbReference>
<dbReference type="PANTHER" id="PTHR43289:SF6">
    <property type="entry name" value="SERINE_THREONINE-PROTEIN KINASE NEKL-3"/>
    <property type="match status" value="1"/>
</dbReference>
<feature type="region of interest" description="Disordered" evidence="8">
    <location>
        <begin position="316"/>
        <end position="387"/>
    </location>
</feature>
<dbReference type="RefSeq" id="WP_271317235.1">
    <property type="nucleotide sequence ID" value="NZ_JABXJJ020000027.1"/>
</dbReference>
<accession>A0AA90H7I8</accession>
<dbReference type="InterPro" id="IPR000719">
    <property type="entry name" value="Prot_kinase_dom"/>
</dbReference>
<dbReference type="PROSITE" id="PS00107">
    <property type="entry name" value="PROTEIN_KINASE_ATP"/>
    <property type="match status" value="1"/>
</dbReference>
<keyword evidence="5 10" id="KW-0418">Kinase</keyword>
<dbReference type="CDD" id="cd14014">
    <property type="entry name" value="STKc_PknB_like"/>
    <property type="match status" value="1"/>
</dbReference>
<dbReference type="InterPro" id="IPR008271">
    <property type="entry name" value="Ser/Thr_kinase_AS"/>
</dbReference>
<keyword evidence="6 7" id="KW-0067">ATP-binding</keyword>
<dbReference type="InterPro" id="IPR011009">
    <property type="entry name" value="Kinase-like_dom_sf"/>
</dbReference>
<dbReference type="EMBL" id="JABXJJ020000027">
    <property type="protein sequence ID" value="MDI5972002.1"/>
    <property type="molecule type" value="Genomic_DNA"/>
</dbReference>
<dbReference type="InterPro" id="IPR017441">
    <property type="entry name" value="Protein_kinase_ATP_BS"/>
</dbReference>
<keyword evidence="3 10" id="KW-0808">Transferase</keyword>
<dbReference type="PROSITE" id="PS50011">
    <property type="entry name" value="PROTEIN_KINASE_DOM"/>
    <property type="match status" value="1"/>
</dbReference>
<dbReference type="PANTHER" id="PTHR43289">
    <property type="entry name" value="MITOGEN-ACTIVATED PROTEIN KINASE KINASE KINASE 20-RELATED"/>
    <property type="match status" value="1"/>
</dbReference>
<dbReference type="FunFam" id="1.10.510.10:FF:000021">
    <property type="entry name" value="Serine/threonine protein kinase"/>
    <property type="match status" value="1"/>
</dbReference>
<keyword evidence="2" id="KW-0723">Serine/threonine-protein kinase</keyword>
<keyword evidence="4 7" id="KW-0547">Nucleotide-binding</keyword>
<gene>
    <name evidence="10" type="ORF">POF50_022135</name>
</gene>
<dbReference type="AlphaFoldDB" id="A0AA90H7I8"/>
<organism evidence="10">
    <name type="scientific">Streptantibioticus silvisoli</name>
    <dbReference type="NCBI Taxonomy" id="2705255"/>
    <lineage>
        <taxon>Bacteria</taxon>
        <taxon>Bacillati</taxon>
        <taxon>Actinomycetota</taxon>
        <taxon>Actinomycetes</taxon>
        <taxon>Kitasatosporales</taxon>
        <taxon>Streptomycetaceae</taxon>
        <taxon>Streptantibioticus</taxon>
    </lineage>
</organism>
<evidence type="ECO:0000256" key="8">
    <source>
        <dbReference type="SAM" id="MobiDB-lite"/>
    </source>
</evidence>
<evidence type="ECO:0000256" key="2">
    <source>
        <dbReference type="ARBA" id="ARBA00022527"/>
    </source>
</evidence>
<dbReference type="EC" id="2.7.11.1" evidence="1"/>
<dbReference type="Pfam" id="PF00069">
    <property type="entry name" value="Pkinase"/>
    <property type="match status" value="1"/>
</dbReference>
<evidence type="ECO:0000256" key="4">
    <source>
        <dbReference type="ARBA" id="ARBA00022741"/>
    </source>
</evidence>
<feature type="binding site" evidence="7">
    <location>
        <position position="35"/>
    </location>
    <ligand>
        <name>ATP</name>
        <dbReference type="ChEBI" id="CHEBI:30616"/>
    </ligand>
</feature>
<sequence length="387" mass="40634">MLAERYRLDAPLGRGGMGEVWRAWDERLGRPVAVKLMVPGAGREDLDSRFDAEARIAARLSDPHVVSVFDAGVCDDECFLVMELVEGRSLAEALHEDGPLTPDRAASVARQTAAGLDAAHRHGVVHRDIKPANLLLAPDGTVKIADFGIARCPSGDTTGQVTAISGTSLYLAPENALGRPAEPPADVYSLGCTLYELLTGRPPFEGEHALAVLCRHVEDTPASPCTLRPEIPGAFAAYVLRMLAKDPAERPAAREVADWFDGGTWRRGAPDLPPAPAAVPPRPARCSRRRRIPAVAAAVGTALTVTALAFISPLAQGGDPGRADVPPVTGPPSVLRATPAADTSDLPARRPASARHAARPFGPAAGPAAVARHARRDGGGRPDAHGR</sequence>
<feature type="compositionally biased region" description="Low complexity" evidence="8">
    <location>
        <begin position="359"/>
        <end position="371"/>
    </location>
</feature>
<proteinExistence type="predicted"/>
<evidence type="ECO:0000259" key="9">
    <source>
        <dbReference type="PROSITE" id="PS50011"/>
    </source>
</evidence>
<evidence type="ECO:0000256" key="7">
    <source>
        <dbReference type="PROSITE-ProRule" id="PRU10141"/>
    </source>
</evidence>